<dbReference type="Gene3D" id="1.10.1280.10">
    <property type="entry name" value="Di-copper center containing domain from catechol oxidase"/>
    <property type="match status" value="1"/>
</dbReference>
<evidence type="ECO:0000256" key="3">
    <source>
        <dbReference type="SAM" id="MobiDB-lite"/>
    </source>
</evidence>
<proteinExistence type="predicted"/>
<dbReference type="PROSITE" id="PS00498">
    <property type="entry name" value="TYROSINASE_2"/>
    <property type="match status" value="1"/>
</dbReference>
<comment type="caution">
    <text evidence="5">The sequence shown here is derived from an EMBL/GenBank/DDBJ whole genome shotgun (WGS) entry which is preliminary data.</text>
</comment>
<feature type="compositionally biased region" description="Polar residues" evidence="3">
    <location>
        <begin position="343"/>
        <end position="356"/>
    </location>
</feature>
<dbReference type="Pfam" id="PF00264">
    <property type="entry name" value="Tyrosinase"/>
    <property type="match status" value="1"/>
</dbReference>
<dbReference type="InterPro" id="IPR050316">
    <property type="entry name" value="Tyrosinase/Hemocyanin"/>
</dbReference>
<dbReference type="PRINTS" id="PR00092">
    <property type="entry name" value="TYROSINASE"/>
</dbReference>
<feature type="region of interest" description="Disordered" evidence="3">
    <location>
        <begin position="342"/>
        <end position="362"/>
    </location>
</feature>
<reference evidence="5 6" key="1">
    <citation type="submission" date="2022-05" db="EMBL/GenBank/DDBJ databases">
        <authorList>
            <consortium name="Genoscope - CEA"/>
            <person name="William W."/>
        </authorList>
    </citation>
    <scope>NUCLEOTIDE SEQUENCE [LARGE SCALE GENOMIC DNA]</scope>
</reference>
<dbReference type="Proteomes" id="UP001159427">
    <property type="component" value="Unassembled WGS sequence"/>
</dbReference>
<feature type="domain" description="Tyrosinase copper-binding" evidence="4">
    <location>
        <begin position="245"/>
        <end position="256"/>
    </location>
</feature>
<organism evidence="5 6">
    <name type="scientific">Porites evermanni</name>
    <dbReference type="NCBI Taxonomy" id="104178"/>
    <lineage>
        <taxon>Eukaryota</taxon>
        <taxon>Metazoa</taxon>
        <taxon>Cnidaria</taxon>
        <taxon>Anthozoa</taxon>
        <taxon>Hexacorallia</taxon>
        <taxon>Scleractinia</taxon>
        <taxon>Fungiina</taxon>
        <taxon>Poritidae</taxon>
        <taxon>Porites</taxon>
    </lineage>
</organism>
<evidence type="ECO:0000313" key="5">
    <source>
        <dbReference type="EMBL" id="CAH3155245.1"/>
    </source>
</evidence>
<keyword evidence="1" id="KW-0479">Metal-binding</keyword>
<keyword evidence="2" id="KW-0186">Copper</keyword>
<feature type="non-terminal residue" evidence="5">
    <location>
        <position position="362"/>
    </location>
</feature>
<evidence type="ECO:0000313" key="6">
    <source>
        <dbReference type="Proteomes" id="UP001159427"/>
    </source>
</evidence>
<keyword evidence="6" id="KW-1185">Reference proteome</keyword>
<gene>
    <name evidence="5" type="ORF">PEVE_00001652</name>
</gene>
<dbReference type="InterPro" id="IPR008922">
    <property type="entry name" value="Di-copper_centre_dom_sf"/>
</dbReference>
<dbReference type="SUPFAM" id="SSF48056">
    <property type="entry name" value="Di-copper centre-containing domain"/>
    <property type="match status" value="1"/>
</dbReference>
<evidence type="ECO:0000259" key="4">
    <source>
        <dbReference type="PROSITE" id="PS00498"/>
    </source>
</evidence>
<protein>
    <recommendedName>
        <fullName evidence="4">Tyrosinase copper-binding domain-containing protein</fullName>
    </recommendedName>
</protein>
<accession>A0ABN8Q1D3</accession>
<evidence type="ECO:0000256" key="1">
    <source>
        <dbReference type="ARBA" id="ARBA00022723"/>
    </source>
</evidence>
<dbReference type="EMBL" id="CALNXI010001094">
    <property type="protein sequence ID" value="CAH3155245.1"/>
    <property type="molecule type" value="Genomic_DNA"/>
</dbReference>
<dbReference type="PANTHER" id="PTHR11474">
    <property type="entry name" value="TYROSINASE FAMILY MEMBER"/>
    <property type="match status" value="1"/>
</dbReference>
<evidence type="ECO:0000256" key="2">
    <source>
        <dbReference type="ARBA" id="ARBA00023008"/>
    </source>
</evidence>
<name>A0ABN8Q1D3_9CNID</name>
<sequence length="362" mass="41505">MVTTAAYDEIRNESDHGGDPTGLFSNITVHNLFVWMHYYSTRYTFIPDERGTQSGIDVAHGGQGILTWHRLYLLLFDRSLQKMTHDESFTVPYWKWTENKETCTICTEKHFGVTNVTTGRVTGKYFTSWSVICTEEQTRGMTRMCNSSDEKSWLGRLNSKEKKGLEDRGFATTFPTLEDVNFALKFETFDLPPHSAETSCSFRNIFEGFASSKTGYRLPNVHTLHNQVHIYMGGDMGDVPSAANDPIFYLHHSFIDLIFEKWLQTYKQNATVLSPYDAPLGHNKGGVIIPMFPVYTHEQMFKRSQEFGYSYEGIDEIVLVYFYKSRRPVSSPVTTYEYRELQTSELQTSEQSTAGTTGDHDD</sequence>
<dbReference type="InterPro" id="IPR002227">
    <property type="entry name" value="Tyrosinase_Cu-bd"/>
</dbReference>
<dbReference type="PANTHER" id="PTHR11474:SF126">
    <property type="entry name" value="TYROSINASE-LIKE PROTEIN TYR-1-RELATED"/>
    <property type="match status" value="1"/>
</dbReference>